<dbReference type="GO" id="GO:0005886">
    <property type="term" value="C:plasma membrane"/>
    <property type="evidence" value="ECO:0007669"/>
    <property type="project" value="UniProtKB-SubCell"/>
</dbReference>
<keyword evidence="5 8" id="KW-0812">Transmembrane</keyword>
<evidence type="ECO:0000256" key="7">
    <source>
        <dbReference type="ARBA" id="ARBA00023136"/>
    </source>
</evidence>
<evidence type="ECO:0000256" key="5">
    <source>
        <dbReference type="ARBA" id="ARBA00022692"/>
    </source>
</evidence>
<dbReference type="Pfam" id="PF13231">
    <property type="entry name" value="PMT_2"/>
    <property type="match status" value="1"/>
</dbReference>
<keyword evidence="2" id="KW-1003">Cell membrane</keyword>
<evidence type="ECO:0000313" key="11">
    <source>
        <dbReference type="Proteomes" id="UP000177418"/>
    </source>
</evidence>
<evidence type="ECO:0000256" key="8">
    <source>
        <dbReference type="SAM" id="Phobius"/>
    </source>
</evidence>
<dbReference type="InterPro" id="IPR050297">
    <property type="entry name" value="LipidA_mod_glycosyltrf_83"/>
</dbReference>
<evidence type="ECO:0000313" key="10">
    <source>
        <dbReference type="EMBL" id="OGK54288.1"/>
    </source>
</evidence>
<reference evidence="10 11" key="1">
    <citation type="journal article" date="2016" name="Nat. Commun.">
        <title>Thousands of microbial genomes shed light on interconnected biogeochemical processes in an aquifer system.</title>
        <authorList>
            <person name="Anantharaman K."/>
            <person name="Brown C.T."/>
            <person name="Hug L.A."/>
            <person name="Sharon I."/>
            <person name="Castelle C.J."/>
            <person name="Probst A.J."/>
            <person name="Thomas B.C."/>
            <person name="Singh A."/>
            <person name="Wilkins M.J."/>
            <person name="Karaoz U."/>
            <person name="Brodie E.L."/>
            <person name="Williams K.H."/>
            <person name="Hubbard S.S."/>
            <person name="Banfield J.F."/>
        </authorList>
    </citation>
    <scope>NUCLEOTIDE SEQUENCE [LARGE SCALE GENOMIC DNA]</scope>
</reference>
<feature type="domain" description="Glycosyltransferase RgtA/B/C/D-like" evidence="9">
    <location>
        <begin position="90"/>
        <end position="235"/>
    </location>
</feature>
<dbReference type="AlphaFoldDB" id="A0A1F7JFB7"/>
<feature type="transmembrane region" description="Helical" evidence="8">
    <location>
        <begin position="164"/>
        <end position="182"/>
    </location>
</feature>
<dbReference type="GO" id="GO:0016763">
    <property type="term" value="F:pentosyltransferase activity"/>
    <property type="evidence" value="ECO:0007669"/>
    <property type="project" value="TreeGrafter"/>
</dbReference>
<feature type="transmembrane region" description="Helical" evidence="8">
    <location>
        <begin position="306"/>
        <end position="323"/>
    </location>
</feature>
<dbReference type="PANTHER" id="PTHR33908:SF11">
    <property type="entry name" value="MEMBRANE PROTEIN"/>
    <property type="match status" value="1"/>
</dbReference>
<feature type="transmembrane region" description="Helical" evidence="8">
    <location>
        <begin position="222"/>
        <end position="241"/>
    </location>
</feature>
<keyword evidence="7 8" id="KW-0472">Membrane</keyword>
<dbReference type="Proteomes" id="UP000177418">
    <property type="component" value="Unassembled WGS sequence"/>
</dbReference>
<feature type="transmembrane region" description="Helical" evidence="8">
    <location>
        <begin position="84"/>
        <end position="103"/>
    </location>
</feature>
<dbReference type="InterPro" id="IPR038731">
    <property type="entry name" value="RgtA/B/C-like"/>
</dbReference>
<sequence length="383" mass="44656">MSLNTLYKNPYLTLAAATVISSLILWSPFIFKAISINGINTKDVSFQTIEKNWDGPLYIIVAKTWYNIKDPLLKTTPLGLDMKYYAAHLPLYPLSLTLLAPIFGYPKSTVISTLITSILLVCFFYYFVTRFKLTKKPLLLSIVFLFLTPRFLVTRSVGSPEPLLILLVLLSIFFFIENKYIYSGLFGALAVLTKTPAFLLFPAYCLYLSIEEYRSKKINTQWFWLLLIPAGLLVVFGIYHIQYNDFFAYFHSGDNIHLVFPPFSIFNYQKPWVDTAWLEDVLFIFFFYLMALIYLFYDKSSKAKRVFFYFLLVFFISIISVQHRDVSRYSLPMLPLALITFEDFLTSKKFLLVLILLLPAIYFYAWNFMLYNIAPIADWTAFL</sequence>
<dbReference type="EMBL" id="MGAV01000017">
    <property type="protein sequence ID" value="OGK54288.1"/>
    <property type="molecule type" value="Genomic_DNA"/>
</dbReference>
<organism evidence="10 11">
    <name type="scientific">Candidatus Roizmanbacteria bacterium RIFCSPLOWO2_02_FULL_36_11</name>
    <dbReference type="NCBI Taxonomy" id="1802071"/>
    <lineage>
        <taxon>Bacteria</taxon>
        <taxon>Candidatus Roizmaniibacteriota</taxon>
    </lineage>
</organism>
<name>A0A1F7JFB7_9BACT</name>
<protein>
    <recommendedName>
        <fullName evidence="9">Glycosyltransferase RgtA/B/C/D-like domain-containing protein</fullName>
    </recommendedName>
</protein>
<feature type="transmembrane region" description="Helical" evidence="8">
    <location>
        <begin position="12"/>
        <end position="31"/>
    </location>
</feature>
<accession>A0A1F7JFB7</accession>
<evidence type="ECO:0000256" key="2">
    <source>
        <dbReference type="ARBA" id="ARBA00022475"/>
    </source>
</evidence>
<comment type="caution">
    <text evidence="10">The sequence shown here is derived from an EMBL/GenBank/DDBJ whole genome shotgun (WGS) entry which is preliminary data.</text>
</comment>
<dbReference type="GO" id="GO:0009103">
    <property type="term" value="P:lipopolysaccharide biosynthetic process"/>
    <property type="evidence" value="ECO:0007669"/>
    <property type="project" value="UniProtKB-ARBA"/>
</dbReference>
<comment type="subcellular location">
    <subcellularLocation>
        <location evidence="1">Cell membrane</location>
        <topology evidence="1">Multi-pass membrane protein</topology>
    </subcellularLocation>
</comment>
<evidence type="ECO:0000256" key="3">
    <source>
        <dbReference type="ARBA" id="ARBA00022676"/>
    </source>
</evidence>
<keyword evidence="3" id="KW-0328">Glycosyltransferase</keyword>
<evidence type="ECO:0000256" key="1">
    <source>
        <dbReference type="ARBA" id="ARBA00004651"/>
    </source>
</evidence>
<evidence type="ECO:0000256" key="6">
    <source>
        <dbReference type="ARBA" id="ARBA00022989"/>
    </source>
</evidence>
<dbReference type="PANTHER" id="PTHR33908">
    <property type="entry name" value="MANNOSYLTRANSFERASE YKCB-RELATED"/>
    <property type="match status" value="1"/>
</dbReference>
<keyword evidence="4" id="KW-0808">Transferase</keyword>
<proteinExistence type="predicted"/>
<feature type="transmembrane region" description="Helical" evidence="8">
    <location>
        <begin position="110"/>
        <end position="128"/>
    </location>
</feature>
<gene>
    <name evidence="10" type="ORF">A3H78_01330</name>
</gene>
<feature type="transmembrane region" description="Helical" evidence="8">
    <location>
        <begin position="276"/>
        <end position="297"/>
    </location>
</feature>
<evidence type="ECO:0000256" key="4">
    <source>
        <dbReference type="ARBA" id="ARBA00022679"/>
    </source>
</evidence>
<evidence type="ECO:0000259" key="9">
    <source>
        <dbReference type="Pfam" id="PF13231"/>
    </source>
</evidence>
<feature type="transmembrane region" description="Helical" evidence="8">
    <location>
        <begin position="352"/>
        <end position="374"/>
    </location>
</feature>
<keyword evidence="6 8" id="KW-1133">Transmembrane helix</keyword>
<feature type="transmembrane region" description="Helical" evidence="8">
    <location>
        <begin position="188"/>
        <end position="210"/>
    </location>
</feature>